<dbReference type="SMART" id="SM00387">
    <property type="entry name" value="HATPase_c"/>
    <property type="match status" value="1"/>
</dbReference>
<dbReference type="EMBL" id="CADCTQ010000609">
    <property type="protein sequence ID" value="CAA9328533.1"/>
    <property type="molecule type" value="Genomic_DNA"/>
</dbReference>
<dbReference type="Gene3D" id="3.30.565.10">
    <property type="entry name" value="Histidine kinase-like ATPase, C-terminal domain"/>
    <property type="match status" value="1"/>
</dbReference>
<comment type="subcellular location">
    <subcellularLocation>
        <location evidence="2">Membrane</location>
    </subcellularLocation>
</comment>
<dbReference type="InterPro" id="IPR003661">
    <property type="entry name" value="HisK_dim/P_dom"/>
</dbReference>
<dbReference type="InterPro" id="IPR003660">
    <property type="entry name" value="HAMP_dom"/>
</dbReference>
<evidence type="ECO:0000256" key="2">
    <source>
        <dbReference type="ARBA" id="ARBA00004370"/>
    </source>
</evidence>
<keyword evidence="5" id="KW-0808">Transferase</keyword>
<organism evidence="14">
    <name type="scientific">uncultured Cytophagales bacterium</name>
    <dbReference type="NCBI Taxonomy" id="158755"/>
    <lineage>
        <taxon>Bacteria</taxon>
        <taxon>Pseudomonadati</taxon>
        <taxon>Bacteroidota</taxon>
        <taxon>Sphingobacteriia</taxon>
        <taxon>Sphingobacteriales</taxon>
        <taxon>environmental samples</taxon>
    </lineage>
</organism>
<dbReference type="Gene3D" id="6.10.340.10">
    <property type="match status" value="1"/>
</dbReference>
<evidence type="ECO:0000313" key="14">
    <source>
        <dbReference type="EMBL" id="CAA9328533.1"/>
    </source>
</evidence>
<dbReference type="EC" id="2.7.13.3" evidence="3"/>
<dbReference type="PROSITE" id="PS50885">
    <property type="entry name" value="HAMP"/>
    <property type="match status" value="1"/>
</dbReference>
<dbReference type="SUPFAM" id="SSF47384">
    <property type="entry name" value="Homodimeric domain of signal transducing histidine kinase"/>
    <property type="match status" value="1"/>
</dbReference>
<evidence type="ECO:0000259" key="12">
    <source>
        <dbReference type="PROSITE" id="PS50109"/>
    </source>
</evidence>
<evidence type="ECO:0000256" key="9">
    <source>
        <dbReference type="ARBA" id="ARBA00023012"/>
    </source>
</evidence>
<dbReference type="Pfam" id="PF00512">
    <property type="entry name" value="HisKA"/>
    <property type="match status" value="1"/>
</dbReference>
<dbReference type="PANTHER" id="PTHR45436:SF5">
    <property type="entry name" value="SENSOR HISTIDINE KINASE TRCS"/>
    <property type="match status" value="1"/>
</dbReference>
<feature type="transmembrane region" description="Helical" evidence="11">
    <location>
        <begin position="156"/>
        <end position="174"/>
    </location>
</feature>
<dbReference type="SMART" id="SM00304">
    <property type="entry name" value="HAMP"/>
    <property type="match status" value="1"/>
</dbReference>
<dbReference type="SUPFAM" id="SSF55874">
    <property type="entry name" value="ATPase domain of HSP90 chaperone/DNA topoisomerase II/histidine kinase"/>
    <property type="match status" value="1"/>
</dbReference>
<proteinExistence type="predicted"/>
<dbReference type="Pfam" id="PF00672">
    <property type="entry name" value="HAMP"/>
    <property type="match status" value="1"/>
</dbReference>
<evidence type="ECO:0000256" key="5">
    <source>
        <dbReference type="ARBA" id="ARBA00022679"/>
    </source>
</evidence>
<comment type="catalytic activity">
    <reaction evidence="1">
        <text>ATP + protein L-histidine = ADP + protein N-phospho-L-histidine.</text>
        <dbReference type="EC" id="2.7.13.3"/>
    </reaction>
</comment>
<feature type="transmembrane region" description="Helical" evidence="11">
    <location>
        <begin position="7"/>
        <end position="28"/>
    </location>
</feature>
<keyword evidence="9" id="KW-0902">Two-component regulatory system</keyword>
<keyword evidence="10 11" id="KW-0472">Membrane</keyword>
<keyword evidence="7 14" id="KW-0418">Kinase</keyword>
<dbReference type="GO" id="GO:0005886">
    <property type="term" value="C:plasma membrane"/>
    <property type="evidence" value="ECO:0007669"/>
    <property type="project" value="TreeGrafter"/>
</dbReference>
<evidence type="ECO:0000256" key="11">
    <source>
        <dbReference type="SAM" id="Phobius"/>
    </source>
</evidence>
<dbReference type="CDD" id="cd00082">
    <property type="entry name" value="HisKA"/>
    <property type="match status" value="1"/>
</dbReference>
<dbReference type="InterPro" id="IPR036097">
    <property type="entry name" value="HisK_dim/P_sf"/>
</dbReference>
<evidence type="ECO:0000259" key="13">
    <source>
        <dbReference type="PROSITE" id="PS50885"/>
    </source>
</evidence>
<dbReference type="InterPro" id="IPR005467">
    <property type="entry name" value="His_kinase_dom"/>
</dbReference>
<dbReference type="PROSITE" id="PS50109">
    <property type="entry name" value="HIS_KIN"/>
    <property type="match status" value="1"/>
</dbReference>
<dbReference type="GO" id="GO:0000155">
    <property type="term" value="F:phosphorelay sensor kinase activity"/>
    <property type="evidence" value="ECO:0007669"/>
    <property type="project" value="InterPro"/>
</dbReference>
<evidence type="ECO:0000256" key="7">
    <source>
        <dbReference type="ARBA" id="ARBA00022777"/>
    </source>
</evidence>
<keyword evidence="4" id="KW-0597">Phosphoprotein</keyword>
<reference evidence="14" key="1">
    <citation type="submission" date="2020-02" db="EMBL/GenBank/DDBJ databases">
        <authorList>
            <person name="Meier V. D."/>
        </authorList>
    </citation>
    <scope>NUCLEOTIDE SEQUENCE</scope>
    <source>
        <strain evidence="14">AVDCRST_MAG56</strain>
    </source>
</reference>
<dbReference type="InterPro" id="IPR036890">
    <property type="entry name" value="HATPase_C_sf"/>
</dbReference>
<dbReference type="Pfam" id="PF02518">
    <property type="entry name" value="HATPase_c"/>
    <property type="match status" value="1"/>
</dbReference>
<dbReference type="PRINTS" id="PR00344">
    <property type="entry name" value="BCTRLSENSOR"/>
</dbReference>
<dbReference type="AlphaFoldDB" id="A0A6J4LAU2"/>
<protein>
    <recommendedName>
        <fullName evidence="3">histidine kinase</fullName>
        <ecNumber evidence="3">2.7.13.3</ecNumber>
    </recommendedName>
</protein>
<dbReference type="Gene3D" id="1.10.287.130">
    <property type="match status" value="1"/>
</dbReference>
<dbReference type="FunFam" id="1.10.287.130:FF:000001">
    <property type="entry name" value="Two-component sensor histidine kinase"/>
    <property type="match status" value="1"/>
</dbReference>
<dbReference type="CDD" id="cd00075">
    <property type="entry name" value="HATPase"/>
    <property type="match status" value="1"/>
</dbReference>
<keyword evidence="6 11" id="KW-0812">Transmembrane</keyword>
<dbReference type="InterPro" id="IPR004358">
    <property type="entry name" value="Sig_transdc_His_kin-like_C"/>
</dbReference>
<evidence type="ECO:0000256" key="3">
    <source>
        <dbReference type="ARBA" id="ARBA00012438"/>
    </source>
</evidence>
<sequence length="456" mass="52122">MKIRTKLTLIFTTLTAFLILALSLSIYYSSLGFTRRAFYEQLQQRTEIMVQVYLRKNELTPALYRQVREKFLRSLPEEDERIYDLRRQSFIAGQRAWTYPEEVYREILEHGYLEFEVGRKQASGLLFRDEQAQYLIIVEAFDESGYHRMRELRNTLAAGFLLSIVFVYVLGRFLSYHALKPIKSIVRQVNEIGASNLNLRVPAGNGKDEISELSATFNSMLDRLETSFELQRTFIANASHELRNPLTAILGEVEVTLHKSRPEGQYVQSLRKISAEAERLQALTTSLLSLSRSGQPRKDLRTEEIRMDEFLWELKVLVDQKVPGNGVAIELGDLPEDSDLLVLRADKMLLQTAFSNILENACKFSGNARVQLQLRADGRGIGVTVEDHGIGIPKAEVDKVMEPFYRCSNARSFKGFGIGLSLTHKIIKVNRGVMHIASEQHKGTRVQVFFPREVTP</sequence>
<evidence type="ECO:0000256" key="1">
    <source>
        <dbReference type="ARBA" id="ARBA00000085"/>
    </source>
</evidence>
<accession>A0A6J4LAU2</accession>
<evidence type="ECO:0000256" key="10">
    <source>
        <dbReference type="ARBA" id="ARBA00023136"/>
    </source>
</evidence>
<gene>
    <name evidence="14" type="ORF">AVDCRST_MAG56-7291</name>
</gene>
<name>A0A6J4LAU2_9SPHI</name>
<evidence type="ECO:0000256" key="8">
    <source>
        <dbReference type="ARBA" id="ARBA00022989"/>
    </source>
</evidence>
<evidence type="ECO:0000256" key="4">
    <source>
        <dbReference type="ARBA" id="ARBA00022553"/>
    </source>
</evidence>
<dbReference type="InterPro" id="IPR050428">
    <property type="entry name" value="TCS_sensor_his_kinase"/>
</dbReference>
<dbReference type="InterPro" id="IPR003594">
    <property type="entry name" value="HATPase_dom"/>
</dbReference>
<feature type="domain" description="Histidine kinase" evidence="12">
    <location>
        <begin position="237"/>
        <end position="454"/>
    </location>
</feature>
<dbReference type="SMART" id="SM00388">
    <property type="entry name" value="HisKA"/>
    <property type="match status" value="1"/>
</dbReference>
<feature type="domain" description="HAMP" evidence="13">
    <location>
        <begin position="176"/>
        <end position="229"/>
    </location>
</feature>
<dbReference type="CDD" id="cd06225">
    <property type="entry name" value="HAMP"/>
    <property type="match status" value="1"/>
</dbReference>
<keyword evidence="8 11" id="KW-1133">Transmembrane helix</keyword>
<dbReference type="PANTHER" id="PTHR45436">
    <property type="entry name" value="SENSOR HISTIDINE KINASE YKOH"/>
    <property type="match status" value="1"/>
</dbReference>
<dbReference type="SUPFAM" id="SSF158472">
    <property type="entry name" value="HAMP domain-like"/>
    <property type="match status" value="1"/>
</dbReference>
<evidence type="ECO:0000256" key="6">
    <source>
        <dbReference type="ARBA" id="ARBA00022692"/>
    </source>
</evidence>